<sequence>MKNVKPFAFASANKNEVKNDKKWQANNKAATAGCSGPWARGSTRWGRDDGIWC</sequence>
<protein>
    <submittedName>
        <fullName evidence="2">Uncharacterized protein</fullName>
    </submittedName>
</protein>
<name>A0A849VL30_9GAMM</name>
<evidence type="ECO:0000313" key="2">
    <source>
        <dbReference type="EMBL" id="NOU52484.1"/>
    </source>
</evidence>
<keyword evidence="3" id="KW-1185">Reference proteome</keyword>
<evidence type="ECO:0000256" key="1">
    <source>
        <dbReference type="SAM" id="MobiDB-lite"/>
    </source>
</evidence>
<gene>
    <name evidence="2" type="ORF">HG263_18385</name>
</gene>
<dbReference type="EMBL" id="JABBPG010000010">
    <property type="protein sequence ID" value="NOU52484.1"/>
    <property type="molecule type" value="Genomic_DNA"/>
</dbReference>
<organism evidence="2 3">
    <name type="scientific">Pseudoalteromonas caenipelagi</name>
    <dbReference type="NCBI Taxonomy" id="2726988"/>
    <lineage>
        <taxon>Bacteria</taxon>
        <taxon>Pseudomonadati</taxon>
        <taxon>Pseudomonadota</taxon>
        <taxon>Gammaproteobacteria</taxon>
        <taxon>Alteromonadales</taxon>
        <taxon>Pseudoalteromonadaceae</taxon>
        <taxon>Pseudoalteromonas</taxon>
    </lineage>
</organism>
<feature type="region of interest" description="Disordered" evidence="1">
    <location>
        <begin position="22"/>
        <end position="41"/>
    </location>
</feature>
<dbReference type="RefSeq" id="WP_171627542.1">
    <property type="nucleotide sequence ID" value="NZ_JABBPG010000010.1"/>
</dbReference>
<dbReference type="Proteomes" id="UP000586305">
    <property type="component" value="Unassembled WGS sequence"/>
</dbReference>
<reference evidence="2 3" key="1">
    <citation type="submission" date="2020-04" db="EMBL/GenBank/DDBJ databases">
        <title>Pseudoalteromonas caenipelagi sp. nov., isolated from a tidal flat.</title>
        <authorList>
            <person name="Park S."/>
            <person name="Yoon J.-H."/>
        </authorList>
    </citation>
    <scope>NUCLEOTIDE SEQUENCE [LARGE SCALE GENOMIC DNA]</scope>
    <source>
        <strain evidence="2 3">JBTF-M23</strain>
    </source>
</reference>
<comment type="caution">
    <text evidence="2">The sequence shown here is derived from an EMBL/GenBank/DDBJ whole genome shotgun (WGS) entry which is preliminary data.</text>
</comment>
<accession>A0A849VL30</accession>
<dbReference type="AlphaFoldDB" id="A0A849VL30"/>
<proteinExistence type="predicted"/>
<evidence type="ECO:0000313" key="3">
    <source>
        <dbReference type="Proteomes" id="UP000586305"/>
    </source>
</evidence>